<dbReference type="PANTHER" id="PTHR42870">
    <property type="entry name" value="ACETYL-COA C-ACETYLTRANSFERASE"/>
    <property type="match status" value="1"/>
</dbReference>
<feature type="domain" description="Thiolase N-terminal" evidence="2">
    <location>
        <begin position="6"/>
        <end position="221"/>
    </location>
</feature>
<dbReference type="NCBIfam" id="NF004721">
    <property type="entry name" value="PRK06065.1"/>
    <property type="match status" value="1"/>
</dbReference>
<accession>A0A650CPJ8</accession>
<sequence>MRKVGIIGAGLTLFRRRMLETPQELAYIAASRALDEAGLELKDIDCVVIGSAPDAFDGIHMKGEYLAKAGGERKMTSRVYVGGATGVMTAISAWYHVASGLCEKVLAIAEEKMSPARPHPQSVFKYIWDPITEKPLNPNLIWIFAMEMHRYMAKYGIKKEDIALVSVKNKRNAMNNPYAQAAANITVDDVLNSEVLVWPVNRLDVSPVSDGAAAMVLATEDIVRRYTDTPVWIEGVGWTLDNTSWPGRELAYPRYLENAARMAYKMAKIERPDKEIDVVEPYDPFDYKELHHLEGLMIAKKGEAPKLLKEGVFDIDGDIPSSPSGGLLGVGNPIAAAGLMKTISIYWQLKGTAGKMQVKKPVHTGVAQAWGDLMQAATVIVMRN</sequence>
<dbReference type="PIRSF" id="PIRSF000429">
    <property type="entry name" value="Ac-CoA_Ac_transf"/>
    <property type="match status" value="1"/>
</dbReference>
<evidence type="ECO:0000256" key="1">
    <source>
        <dbReference type="ARBA" id="ARBA00023229"/>
    </source>
</evidence>
<dbReference type="Pfam" id="PF22691">
    <property type="entry name" value="Thiolase_C_1"/>
    <property type="match status" value="1"/>
</dbReference>
<dbReference type="InterPro" id="IPR055140">
    <property type="entry name" value="Thiolase_C_2"/>
</dbReference>
<dbReference type="OrthoDB" id="167534at2157"/>
<gene>
    <name evidence="4" type="ORF">D1868_07050</name>
</gene>
<keyword evidence="1" id="KW-0414">Isoprene biosynthesis</keyword>
<evidence type="ECO:0000313" key="5">
    <source>
        <dbReference type="Proteomes" id="UP000423396"/>
    </source>
</evidence>
<dbReference type="InterPro" id="IPR020616">
    <property type="entry name" value="Thiolase_N"/>
</dbReference>
<proteinExistence type="predicted"/>
<dbReference type="InterPro" id="IPR002155">
    <property type="entry name" value="Thiolase"/>
</dbReference>
<dbReference type="Proteomes" id="UP000423396">
    <property type="component" value="Chromosome"/>
</dbReference>
<organism evidence="4 5">
    <name type="scientific">Stygiolobus azoricus</name>
    <dbReference type="NCBI Taxonomy" id="41675"/>
    <lineage>
        <taxon>Archaea</taxon>
        <taxon>Thermoproteota</taxon>
        <taxon>Thermoprotei</taxon>
        <taxon>Sulfolobales</taxon>
        <taxon>Sulfolobaceae</taxon>
        <taxon>Stygiolobus</taxon>
    </lineage>
</organism>
<dbReference type="PANTHER" id="PTHR42870:SF7">
    <property type="entry name" value="ACETYL-COA C-ACETYLTRANSFERASE (ACETOACETYL-COA THIOLASE) (ACAB-3)"/>
    <property type="match status" value="1"/>
</dbReference>
<dbReference type="EMBL" id="CP045483">
    <property type="protein sequence ID" value="QGR19766.1"/>
    <property type="molecule type" value="Genomic_DNA"/>
</dbReference>
<dbReference type="RefSeq" id="WP_156006869.1">
    <property type="nucleotide sequence ID" value="NZ_CP045483.1"/>
</dbReference>
<dbReference type="AlphaFoldDB" id="A0A650CPJ8"/>
<dbReference type="GO" id="GO:0016747">
    <property type="term" value="F:acyltransferase activity, transferring groups other than amino-acyl groups"/>
    <property type="evidence" value="ECO:0007669"/>
    <property type="project" value="InterPro"/>
</dbReference>
<dbReference type="GO" id="GO:0008299">
    <property type="term" value="P:isoprenoid biosynthetic process"/>
    <property type="evidence" value="ECO:0007669"/>
    <property type="project" value="UniProtKB-KW"/>
</dbReference>
<reference evidence="4 5" key="1">
    <citation type="submission" date="2019-10" db="EMBL/GenBank/DDBJ databases">
        <title>Genome Sequences from Six Type Strain Members of the Archaeal Family Sulfolobaceae: Acidianus ambivalens, Acidianus infernus, Metallosphaera prunae, Stygiolobus azoricus, Sulfolobus metallicus, and Sulfurisphaera ohwakuensis.</title>
        <authorList>
            <person name="Counts J.A."/>
            <person name="Kelly R.M."/>
        </authorList>
    </citation>
    <scope>NUCLEOTIDE SEQUENCE [LARGE SCALE GENOMIC DNA]</scope>
    <source>
        <strain evidence="4 5">FC6</strain>
    </source>
</reference>
<evidence type="ECO:0000259" key="2">
    <source>
        <dbReference type="Pfam" id="PF00108"/>
    </source>
</evidence>
<dbReference type="Pfam" id="PF00108">
    <property type="entry name" value="Thiolase_N"/>
    <property type="match status" value="1"/>
</dbReference>
<dbReference type="CDD" id="cd00829">
    <property type="entry name" value="SCP-x_thiolase"/>
    <property type="match status" value="1"/>
</dbReference>
<dbReference type="Gene3D" id="3.40.47.10">
    <property type="match status" value="1"/>
</dbReference>
<protein>
    <submittedName>
        <fullName evidence="4">Thiolase domain-containing protein</fullName>
    </submittedName>
</protein>
<dbReference type="GeneID" id="42798817"/>
<evidence type="ECO:0000313" key="4">
    <source>
        <dbReference type="EMBL" id="QGR19766.1"/>
    </source>
</evidence>
<feature type="domain" description="Thiolase C-terminal" evidence="3">
    <location>
        <begin position="256"/>
        <end position="383"/>
    </location>
</feature>
<dbReference type="SUPFAM" id="SSF53901">
    <property type="entry name" value="Thiolase-like"/>
    <property type="match status" value="2"/>
</dbReference>
<keyword evidence="5" id="KW-1185">Reference proteome</keyword>
<dbReference type="KEGG" id="sazo:D1868_07050"/>
<name>A0A650CPJ8_9CREN</name>
<evidence type="ECO:0000259" key="3">
    <source>
        <dbReference type="Pfam" id="PF22691"/>
    </source>
</evidence>
<dbReference type="InterPro" id="IPR016039">
    <property type="entry name" value="Thiolase-like"/>
</dbReference>